<feature type="compositionally biased region" description="Polar residues" evidence="1">
    <location>
        <begin position="1"/>
        <end position="11"/>
    </location>
</feature>
<dbReference type="EMBL" id="JAQQWL010000001">
    <property type="protein sequence ID" value="KAK8090960.1"/>
    <property type="molecule type" value="Genomic_DNA"/>
</dbReference>
<evidence type="ECO:0000313" key="3">
    <source>
        <dbReference type="Proteomes" id="UP001480595"/>
    </source>
</evidence>
<evidence type="ECO:0000313" key="2">
    <source>
        <dbReference type="EMBL" id="KAK8090960.1"/>
    </source>
</evidence>
<accession>A0ABR1X693</accession>
<proteinExistence type="predicted"/>
<dbReference type="RefSeq" id="XP_066722506.1">
    <property type="nucleotide sequence ID" value="XM_066851874.1"/>
</dbReference>
<feature type="compositionally biased region" description="Basic and acidic residues" evidence="1">
    <location>
        <begin position="171"/>
        <end position="182"/>
    </location>
</feature>
<feature type="compositionally biased region" description="Basic and acidic residues" evidence="1">
    <location>
        <begin position="195"/>
        <end position="204"/>
    </location>
</feature>
<feature type="compositionally biased region" description="Polar residues" evidence="1">
    <location>
        <begin position="54"/>
        <end position="75"/>
    </location>
</feature>
<sequence>MQITPPKQARSNGPAKVKEEEREDAFVGLIPDLKQRQTPNLRGGTFRGLLATTPEPSSPSATVQQGGNHAGSTQKGLLPLTPKSIDSRPRSNPLTETSPATACSLKEITSDEDVQQDLQGTVRPSIENNDVCGSEIYFPGEHGVKEEDGSTGIYRGTPIGEHTGVNKRKHDVLDGETRDRSQKQPRHSSCLYGRGPRENFREDSVSEAQMDNEDDTDDKAGSDPGLSDGDYDALDHWRREQIVLNAVLKGRDEFSMLPSTWRVHFLGAPVSDCMFYHQTKGMAARPRIYAHEDKCEVRGARQLRNFIEVASRIRDLRTKQAKVARDKRWTDAEKHAKNKIIKQDMSRRVHKLLHDAIQWSWADGT</sequence>
<keyword evidence="3" id="KW-1185">Reference proteome</keyword>
<dbReference type="GeneID" id="92084937"/>
<evidence type="ECO:0000256" key="1">
    <source>
        <dbReference type="SAM" id="MobiDB-lite"/>
    </source>
</evidence>
<feature type="region of interest" description="Disordered" evidence="1">
    <location>
        <begin position="1"/>
        <end position="231"/>
    </location>
</feature>
<gene>
    <name evidence="2" type="ORF">PG994_000465</name>
</gene>
<organism evidence="2 3">
    <name type="scientific">Apiospora phragmitis</name>
    <dbReference type="NCBI Taxonomy" id="2905665"/>
    <lineage>
        <taxon>Eukaryota</taxon>
        <taxon>Fungi</taxon>
        <taxon>Dikarya</taxon>
        <taxon>Ascomycota</taxon>
        <taxon>Pezizomycotina</taxon>
        <taxon>Sordariomycetes</taxon>
        <taxon>Xylariomycetidae</taxon>
        <taxon>Amphisphaeriales</taxon>
        <taxon>Apiosporaceae</taxon>
        <taxon>Apiospora</taxon>
    </lineage>
</organism>
<feature type="compositionally biased region" description="Polar residues" evidence="1">
    <location>
        <begin position="90"/>
        <end position="101"/>
    </location>
</feature>
<reference evidence="2 3" key="1">
    <citation type="submission" date="2023-01" db="EMBL/GenBank/DDBJ databases">
        <title>Analysis of 21 Apiospora genomes using comparative genomics revels a genus with tremendous synthesis potential of carbohydrate active enzymes and secondary metabolites.</title>
        <authorList>
            <person name="Sorensen T."/>
        </authorList>
    </citation>
    <scope>NUCLEOTIDE SEQUENCE [LARGE SCALE GENOMIC DNA]</scope>
    <source>
        <strain evidence="2 3">CBS 135458</strain>
    </source>
</reference>
<comment type="caution">
    <text evidence="2">The sequence shown here is derived from an EMBL/GenBank/DDBJ whole genome shotgun (WGS) entry which is preliminary data.</text>
</comment>
<name>A0ABR1X693_9PEZI</name>
<protein>
    <submittedName>
        <fullName evidence="2">Uncharacterized protein</fullName>
    </submittedName>
</protein>
<dbReference type="Proteomes" id="UP001480595">
    <property type="component" value="Unassembled WGS sequence"/>
</dbReference>